<comment type="similarity">
    <text evidence="2">Belongs to the MgtC/SapB family.</text>
</comment>
<evidence type="ECO:0000256" key="3">
    <source>
        <dbReference type="ARBA" id="ARBA00013833"/>
    </source>
</evidence>
<name>A0A6M5Z3A3_9BACT</name>
<evidence type="ECO:0000256" key="8">
    <source>
        <dbReference type="ARBA" id="ARBA00025369"/>
    </source>
</evidence>
<comment type="function">
    <text evidence="8">Virulence factor required for growth in low Mg(2+) medium and for intramacrophage survival. May be involved in regulating membrane potential by activating Na(+)/K(+)-ATPase.</text>
</comment>
<feature type="domain" description="MgtC/SapB/SrpB/YhiD N-terminal" evidence="10">
    <location>
        <begin position="11"/>
        <end position="131"/>
    </location>
</feature>
<dbReference type="AlphaFoldDB" id="A0A6M5Z3A3"/>
<evidence type="ECO:0000256" key="6">
    <source>
        <dbReference type="ARBA" id="ARBA00022989"/>
    </source>
</evidence>
<evidence type="ECO:0000256" key="5">
    <source>
        <dbReference type="ARBA" id="ARBA00022692"/>
    </source>
</evidence>
<evidence type="ECO:0000313" key="12">
    <source>
        <dbReference type="EMBL" id="QJW99911.1"/>
    </source>
</evidence>
<dbReference type="RefSeq" id="WP_171474786.1">
    <property type="nucleotide sequence ID" value="NZ_CP053452.2"/>
</dbReference>
<feature type="domain" description="MgtC-like C-terminal" evidence="11">
    <location>
        <begin position="149"/>
        <end position="228"/>
    </location>
</feature>
<feature type="transmembrane region" description="Helical" evidence="9">
    <location>
        <begin position="6"/>
        <end position="23"/>
    </location>
</feature>
<evidence type="ECO:0000256" key="2">
    <source>
        <dbReference type="ARBA" id="ARBA00009298"/>
    </source>
</evidence>
<evidence type="ECO:0000259" key="11">
    <source>
        <dbReference type="Pfam" id="PF21770"/>
    </source>
</evidence>
<evidence type="ECO:0000256" key="4">
    <source>
        <dbReference type="ARBA" id="ARBA00022475"/>
    </source>
</evidence>
<keyword evidence="7 9" id="KW-0472">Membrane</keyword>
<protein>
    <recommendedName>
        <fullName evidence="3">Protein MgtC</fullName>
    </recommendedName>
</protein>
<keyword evidence="5 9" id="KW-0812">Transmembrane</keyword>
<evidence type="ECO:0000256" key="9">
    <source>
        <dbReference type="SAM" id="Phobius"/>
    </source>
</evidence>
<evidence type="ECO:0000259" key="10">
    <source>
        <dbReference type="Pfam" id="PF02308"/>
    </source>
</evidence>
<dbReference type="Gene3D" id="3.30.70.260">
    <property type="match status" value="1"/>
</dbReference>
<dbReference type="Pfam" id="PF02308">
    <property type="entry name" value="MgtC"/>
    <property type="match status" value="1"/>
</dbReference>
<keyword evidence="13" id="KW-1185">Reference proteome</keyword>
<reference evidence="13" key="1">
    <citation type="submission" date="2020-05" db="EMBL/GenBank/DDBJ databases">
        <title>Frigoriglobus tundricola gen. nov., sp. nov., a psychrotolerant cellulolytic planctomycete of the family Gemmataceae with two divergent copies of 16S rRNA gene.</title>
        <authorList>
            <person name="Kulichevskaya I.S."/>
            <person name="Ivanova A.A."/>
            <person name="Naumoff D.G."/>
            <person name="Beletsky A.V."/>
            <person name="Rijpstra W.I.C."/>
            <person name="Sinninghe Damste J.S."/>
            <person name="Mardanov A.V."/>
            <person name="Ravin N.V."/>
            <person name="Dedysh S.N."/>
        </authorList>
    </citation>
    <scope>NUCLEOTIDE SEQUENCE [LARGE SCALE GENOMIC DNA]</scope>
    <source>
        <strain evidence="13">PL17</strain>
    </source>
</reference>
<feature type="transmembrane region" description="Helical" evidence="9">
    <location>
        <begin position="35"/>
        <end position="54"/>
    </location>
</feature>
<comment type="subcellular location">
    <subcellularLocation>
        <location evidence="1">Cell membrane</location>
        <topology evidence="1">Multi-pass membrane protein</topology>
    </subcellularLocation>
</comment>
<evidence type="ECO:0000256" key="1">
    <source>
        <dbReference type="ARBA" id="ARBA00004651"/>
    </source>
</evidence>
<dbReference type="GO" id="GO:0005886">
    <property type="term" value="C:plasma membrane"/>
    <property type="evidence" value="ECO:0007669"/>
    <property type="project" value="UniProtKB-SubCell"/>
</dbReference>
<evidence type="ECO:0000313" key="13">
    <source>
        <dbReference type="Proteomes" id="UP000503447"/>
    </source>
</evidence>
<organism evidence="12 13">
    <name type="scientific">Frigoriglobus tundricola</name>
    <dbReference type="NCBI Taxonomy" id="2774151"/>
    <lineage>
        <taxon>Bacteria</taxon>
        <taxon>Pseudomonadati</taxon>
        <taxon>Planctomycetota</taxon>
        <taxon>Planctomycetia</taxon>
        <taxon>Gemmatales</taxon>
        <taxon>Gemmataceae</taxon>
        <taxon>Frigoriglobus</taxon>
    </lineage>
</organism>
<evidence type="ECO:0000256" key="7">
    <source>
        <dbReference type="ARBA" id="ARBA00023136"/>
    </source>
</evidence>
<dbReference type="KEGG" id="ftj:FTUN_7534"/>
<dbReference type="PANTHER" id="PTHR33778:SF3">
    <property type="entry name" value="PROTEIN MGTC"/>
    <property type="match status" value="1"/>
</dbReference>
<dbReference type="PANTHER" id="PTHR33778">
    <property type="entry name" value="PROTEIN MGTC"/>
    <property type="match status" value="1"/>
</dbReference>
<gene>
    <name evidence="12" type="ORF">FTUN_7534</name>
</gene>
<dbReference type="InterPro" id="IPR049177">
    <property type="entry name" value="MgtC_SapB_SrpB_YhiD_N"/>
</dbReference>
<dbReference type="InterPro" id="IPR048640">
    <property type="entry name" value="MgtC-like_C"/>
</dbReference>
<keyword evidence="4" id="KW-1003">Cell membrane</keyword>
<proteinExistence type="inferred from homology"/>
<keyword evidence="6 9" id="KW-1133">Transmembrane helix</keyword>
<feature type="transmembrane region" description="Helical" evidence="9">
    <location>
        <begin position="60"/>
        <end position="79"/>
    </location>
</feature>
<sequence>MELLEFAGNIALAIVLGTLIGLERQWHQHPAGLRTNALVCVGAALFVSLTRLLGDTNSPSRIASYIVSGVGFLGGGAILKEGATVRGLTTAAGLWCSAAVGTMAGAGFGLHAFVGTSFVVAAVLGLKPLARMVDVRRARHLPTPAAAAYVVKVVCLPEEHAVVRTVLARHLGGIPGMVVSGITTSKPKRHKQVVVIRAEARATPPNDRGVQDTVARLLIEPGVRSASWEKVAAPE</sequence>
<dbReference type="InterPro" id="IPR003416">
    <property type="entry name" value="MgtC/SapB/SrpB/YhiD_fam"/>
</dbReference>
<accession>A0A6M5Z3A3</accession>
<dbReference type="EMBL" id="CP053452">
    <property type="protein sequence ID" value="QJW99911.1"/>
    <property type="molecule type" value="Genomic_DNA"/>
</dbReference>
<feature type="transmembrane region" description="Helical" evidence="9">
    <location>
        <begin position="86"/>
        <end position="104"/>
    </location>
</feature>
<dbReference type="Pfam" id="PF21770">
    <property type="entry name" value="MgtC_SapB_C"/>
    <property type="match status" value="1"/>
</dbReference>
<dbReference type="Proteomes" id="UP000503447">
    <property type="component" value="Chromosome"/>
</dbReference>
<dbReference type="PRINTS" id="PR01837">
    <property type="entry name" value="MGTCSAPBPROT"/>
</dbReference>